<name>K4LH14_THEPS</name>
<dbReference type="Pfam" id="PF12654">
    <property type="entry name" value="DUF3786"/>
    <property type="match status" value="1"/>
</dbReference>
<evidence type="ECO:0000313" key="2">
    <source>
        <dbReference type="EMBL" id="AFV11260.1"/>
    </source>
</evidence>
<dbReference type="eggNOG" id="ENOG5032V01">
    <property type="taxonomic scope" value="Bacteria"/>
</dbReference>
<sequence length="200" mass="21903">MFSAVYEEARCAFAARSPGEMADLSGAIYDSSEKTIHVAYFGRTYQVSHPEGTISSPYDPVELPLEEKALILQYLSQATGEPLSGRWIAYAELPNGMLHNQPFRVEAVEPLADTFGSRPEKLVEAAHYLGGWEIEIGDAAVVIPVFKRLYVAVVIWVADDEFPASANMVFDAAAPKYLSTAALYVLGSVVTKRIKNVVDL</sequence>
<dbReference type="InterPro" id="IPR024264">
    <property type="entry name" value="DUF3786"/>
</dbReference>
<reference evidence="2 3" key="1">
    <citation type="journal article" date="2012" name="BMC Genomics">
        <title>Genome-guided analysis of physiological and morphological traits of the fermentative acetate oxidizer Thermacetogenium phaeum.</title>
        <authorList>
            <person name="Oehler D."/>
            <person name="Poehlein A."/>
            <person name="Leimbach A."/>
            <person name="Muller N."/>
            <person name="Daniel R."/>
            <person name="Gottschalk G."/>
            <person name="Schink B."/>
        </authorList>
    </citation>
    <scope>NUCLEOTIDE SEQUENCE [LARGE SCALE GENOMIC DNA]</scope>
    <source>
        <strain evidence="3">ATCC BAA-254 / DSM 26808 / PB</strain>
    </source>
</reference>
<keyword evidence="3" id="KW-1185">Reference proteome</keyword>
<dbReference type="RefSeq" id="WP_015050141.1">
    <property type="nucleotide sequence ID" value="NC_018870.1"/>
</dbReference>
<evidence type="ECO:0000259" key="1">
    <source>
        <dbReference type="Pfam" id="PF12654"/>
    </source>
</evidence>
<dbReference type="EMBL" id="CP003732">
    <property type="protein sequence ID" value="AFV11260.1"/>
    <property type="molecule type" value="Genomic_DNA"/>
</dbReference>
<protein>
    <recommendedName>
        <fullName evidence="1">DUF3786 domain-containing protein</fullName>
    </recommendedName>
</protein>
<dbReference type="AlphaFoldDB" id="K4LH14"/>
<accession>K4LH14</accession>
<gene>
    <name evidence="2" type="ordered locus">Tph_c10370</name>
</gene>
<feature type="domain" description="DUF3786" evidence="1">
    <location>
        <begin position="18"/>
        <end position="192"/>
    </location>
</feature>
<dbReference type="KEGG" id="tpz:Tph_c10370"/>
<dbReference type="STRING" id="1089553.Tph_c10370"/>
<proteinExistence type="predicted"/>
<organism evidence="2 3">
    <name type="scientific">Thermacetogenium phaeum (strain ATCC BAA-254 / DSM 26808 / PB)</name>
    <dbReference type="NCBI Taxonomy" id="1089553"/>
    <lineage>
        <taxon>Bacteria</taxon>
        <taxon>Bacillati</taxon>
        <taxon>Bacillota</taxon>
        <taxon>Clostridia</taxon>
        <taxon>Thermoanaerobacterales</taxon>
        <taxon>Thermoanaerobacteraceae</taxon>
        <taxon>Thermacetogenium</taxon>
    </lineage>
</organism>
<dbReference type="OrthoDB" id="159408at2"/>
<dbReference type="Proteomes" id="UP000000467">
    <property type="component" value="Chromosome"/>
</dbReference>
<evidence type="ECO:0000313" key="3">
    <source>
        <dbReference type="Proteomes" id="UP000000467"/>
    </source>
</evidence>
<dbReference type="HOGENOM" id="CLU_106581_0_1_9"/>